<dbReference type="RefSeq" id="WP_145354476.1">
    <property type="nucleotide sequence ID" value="NZ_CP036262.1"/>
</dbReference>
<dbReference type="Proteomes" id="UP000320672">
    <property type="component" value="Chromosome"/>
</dbReference>
<evidence type="ECO:0000256" key="1">
    <source>
        <dbReference type="SAM" id="Phobius"/>
    </source>
</evidence>
<evidence type="ECO:0000313" key="3">
    <source>
        <dbReference type="Proteomes" id="UP000320672"/>
    </source>
</evidence>
<evidence type="ECO:0008006" key="4">
    <source>
        <dbReference type="Google" id="ProtNLM"/>
    </source>
</evidence>
<feature type="transmembrane region" description="Helical" evidence="1">
    <location>
        <begin position="224"/>
        <end position="245"/>
    </location>
</feature>
<feature type="transmembrane region" description="Helical" evidence="1">
    <location>
        <begin position="119"/>
        <end position="137"/>
    </location>
</feature>
<feature type="transmembrane region" description="Helical" evidence="1">
    <location>
        <begin position="89"/>
        <end position="113"/>
    </location>
</feature>
<dbReference type="AlphaFoldDB" id="A0A517MN59"/>
<keyword evidence="3" id="KW-1185">Reference proteome</keyword>
<proteinExistence type="predicted"/>
<dbReference type="KEGG" id="rml:FF011L_51190"/>
<evidence type="ECO:0000313" key="2">
    <source>
        <dbReference type="EMBL" id="QDS96311.1"/>
    </source>
</evidence>
<dbReference type="OrthoDB" id="9793746at2"/>
<sequence>MNLSTIDPVAEGSTVKASPAVSWHSDGMNVLRGYCMGAADTVPGVSGGTVALVLGHYQRLVTAISHFDPTALALLRERRWRAVGEHCDLRFLIGLAIGIAGGILSLASLMHWLLDHRMAETFAVFFGLILGSSVIVAKEIGTWNIQRGCLLIAGAAGAYQLSCLTAAGSDTSLGFIFFAGMISICAMILPGISGAFVLLLLGAYQPIMEQIKAFVAREITMPGFLQLVMFGCGCLTGLALFSRILRWLLDHRPGATFAMLLGLMLGSLRKLWPLQQATAETAAEKFSQRTWELVPPAAWEGSIAGLICLAAAAFFAVLAFEKFGQRKQAS</sequence>
<feature type="transmembrane region" description="Helical" evidence="1">
    <location>
        <begin position="149"/>
        <end position="169"/>
    </location>
</feature>
<feature type="transmembrane region" description="Helical" evidence="1">
    <location>
        <begin position="301"/>
        <end position="320"/>
    </location>
</feature>
<gene>
    <name evidence="2" type="ORF">FF011L_51190</name>
</gene>
<feature type="transmembrane region" description="Helical" evidence="1">
    <location>
        <begin position="175"/>
        <end position="203"/>
    </location>
</feature>
<dbReference type="PANTHER" id="PTHR37308">
    <property type="entry name" value="INTEGRAL MEMBRANE PROTEIN"/>
    <property type="match status" value="1"/>
</dbReference>
<protein>
    <recommendedName>
        <fullName evidence="4">DUF368 domain-containing protein</fullName>
    </recommendedName>
</protein>
<dbReference type="Pfam" id="PF04018">
    <property type="entry name" value="VCA0040-like"/>
    <property type="match status" value="1"/>
</dbReference>
<dbReference type="PANTHER" id="PTHR37308:SF1">
    <property type="entry name" value="POLYPRENYL-PHOSPHATE TRANSPORTER"/>
    <property type="match status" value="1"/>
</dbReference>
<organism evidence="2 3">
    <name type="scientific">Roseimaritima multifibrata</name>
    <dbReference type="NCBI Taxonomy" id="1930274"/>
    <lineage>
        <taxon>Bacteria</taxon>
        <taxon>Pseudomonadati</taxon>
        <taxon>Planctomycetota</taxon>
        <taxon>Planctomycetia</taxon>
        <taxon>Pirellulales</taxon>
        <taxon>Pirellulaceae</taxon>
        <taxon>Roseimaritima</taxon>
    </lineage>
</organism>
<dbReference type="InterPro" id="IPR007163">
    <property type="entry name" value="VCA0040-like"/>
</dbReference>
<keyword evidence="1" id="KW-0812">Transmembrane</keyword>
<name>A0A517MN59_9BACT</name>
<accession>A0A517MN59</accession>
<keyword evidence="1" id="KW-1133">Transmembrane helix</keyword>
<reference evidence="2 3" key="1">
    <citation type="submission" date="2019-02" db="EMBL/GenBank/DDBJ databases">
        <title>Deep-cultivation of Planctomycetes and their phenomic and genomic characterization uncovers novel biology.</title>
        <authorList>
            <person name="Wiegand S."/>
            <person name="Jogler M."/>
            <person name="Boedeker C."/>
            <person name="Pinto D."/>
            <person name="Vollmers J."/>
            <person name="Rivas-Marin E."/>
            <person name="Kohn T."/>
            <person name="Peeters S.H."/>
            <person name="Heuer A."/>
            <person name="Rast P."/>
            <person name="Oberbeckmann S."/>
            <person name="Bunk B."/>
            <person name="Jeske O."/>
            <person name="Meyerdierks A."/>
            <person name="Storesund J.E."/>
            <person name="Kallscheuer N."/>
            <person name="Luecker S."/>
            <person name="Lage O.M."/>
            <person name="Pohl T."/>
            <person name="Merkel B.J."/>
            <person name="Hornburger P."/>
            <person name="Mueller R.-W."/>
            <person name="Bruemmer F."/>
            <person name="Labrenz M."/>
            <person name="Spormann A.M."/>
            <person name="Op den Camp H."/>
            <person name="Overmann J."/>
            <person name="Amann R."/>
            <person name="Jetten M.S.M."/>
            <person name="Mascher T."/>
            <person name="Medema M.H."/>
            <person name="Devos D.P."/>
            <person name="Kaster A.-K."/>
            <person name="Ovreas L."/>
            <person name="Rohde M."/>
            <person name="Galperin M.Y."/>
            <person name="Jogler C."/>
        </authorList>
    </citation>
    <scope>NUCLEOTIDE SEQUENCE [LARGE SCALE GENOMIC DNA]</scope>
    <source>
        <strain evidence="2 3">FF011L</strain>
    </source>
</reference>
<dbReference type="EMBL" id="CP036262">
    <property type="protein sequence ID" value="QDS96311.1"/>
    <property type="molecule type" value="Genomic_DNA"/>
</dbReference>
<keyword evidence="1" id="KW-0472">Membrane</keyword>